<feature type="repeat" description="PPR" evidence="6">
    <location>
        <begin position="354"/>
        <end position="388"/>
    </location>
</feature>
<keyword evidence="5" id="KW-0809">Transit peptide</keyword>
<feature type="domain" description="DYW" evidence="8">
    <location>
        <begin position="783"/>
        <end position="859"/>
    </location>
</feature>
<dbReference type="Pfam" id="PF01535">
    <property type="entry name" value="PPR"/>
    <property type="match status" value="6"/>
</dbReference>
<keyword evidence="2" id="KW-0150">Chloroplast</keyword>
<dbReference type="NCBIfam" id="TIGR00756">
    <property type="entry name" value="PPR"/>
    <property type="match status" value="5"/>
</dbReference>
<feature type="repeat" description="PPR" evidence="6">
    <location>
        <begin position="152"/>
        <end position="186"/>
    </location>
</feature>
<feature type="compositionally biased region" description="Pro residues" evidence="7">
    <location>
        <begin position="1"/>
        <end position="15"/>
    </location>
</feature>
<dbReference type="FunFam" id="1.25.40.10:FF:000776">
    <property type="entry name" value="Pentatricopeptide repeat-containing protein At3g13880"/>
    <property type="match status" value="1"/>
</dbReference>
<dbReference type="FunFam" id="1.25.40.10:FF:000851">
    <property type="entry name" value="Pentatricopeptide repeat-containing protein103"/>
    <property type="match status" value="1"/>
</dbReference>
<dbReference type="EMBL" id="CM029042">
    <property type="protein sequence ID" value="KAG2617364.1"/>
    <property type="molecule type" value="Genomic_DNA"/>
</dbReference>
<name>A0A8T0U9J9_PANVG</name>
<comment type="subcellular location">
    <subcellularLocation>
        <location evidence="1">Plastid</location>
        <location evidence="1">Chloroplast</location>
    </subcellularLocation>
</comment>
<dbReference type="InterPro" id="IPR032867">
    <property type="entry name" value="DYW_dom"/>
</dbReference>
<dbReference type="InterPro" id="IPR002885">
    <property type="entry name" value="PPR_rpt"/>
</dbReference>
<reference evidence="9" key="1">
    <citation type="submission" date="2020-05" db="EMBL/GenBank/DDBJ databases">
        <title>WGS assembly of Panicum virgatum.</title>
        <authorList>
            <person name="Lovell J.T."/>
            <person name="Jenkins J."/>
            <person name="Shu S."/>
            <person name="Juenger T.E."/>
            <person name="Schmutz J."/>
        </authorList>
    </citation>
    <scope>NUCLEOTIDE SEQUENCE</scope>
    <source>
        <strain evidence="9">AP13</strain>
    </source>
</reference>
<protein>
    <recommendedName>
        <fullName evidence="8">DYW domain-containing protein</fullName>
    </recommendedName>
</protein>
<dbReference type="Gene3D" id="1.25.40.10">
    <property type="entry name" value="Tetratricopeptide repeat domain"/>
    <property type="match status" value="6"/>
</dbReference>
<dbReference type="FunFam" id="1.25.40.10:FF:000395">
    <property type="entry name" value="Pentatricopeptide repeat-containing protein chloroplastic"/>
    <property type="match status" value="1"/>
</dbReference>
<dbReference type="GO" id="GO:0008270">
    <property type="term" value="F:zinc ion binding"/>
    <property type="evidence" value="ECO:0007669"/>
    <property type="project" value="InterPro"/>
</dbReference>
<dbReference type="PROSITE" id="PS51375">
    <property type="entry name" value="PPR"/>
    <property type="match status" value="6"/>
</dbReference>
<keyword evidence="3" id="KW-0934">Plastid</keyword>
<gene>
    <name evidence="9" type="ORF">PVAP13_3NG180335</name>
</gene>
<evidence type="ECO:0000256" key="7">
    <source>
        <dbReference type="SAM" id="MobiDB-lite"/>
    </source>
</evidence>
<dbReference type="OrthoDB" id="1921722at2759"/>
<feature type="repeat" description="PPR" evidence="6">
    <location>
        <begin position="253"/>
        <end position="287"/>
    </location>
</feature>
<dbReference type="InterPro" id="IPR046848">
    <property type="entry name" value="E_motif"/>
</dbReference>
<feature type="repeat" description="PPR" evidence="6">
    <location>
        <begin position="590"/>
        <end position="620"/>
    </location>
</feature>
<proteinExistence type="predicted"/>
<dbReference type="InterPro" id="IPR046960">
    <property type="entry name" value="PPR_At4g14850-like_plant"/>
</dbReference>
<feature type="repeat" description="PPR" evidence="6">
    <location>
        <begin position="424"/>
        <end position="458"/>
    </location>
</feature>
<sequence>MPRPPTKPALNPPFLPLAASLPSPRALPPTRFSPEKRPRRLSSAAVSASASTSFSADPSAEMRALCSHGQLAQALWLLESSAEPPDEDSYVALFRLCEWRRAVEPGLRACAHADDRHAWFGLRLGNAMLSMLVRFGETWQAWRVFAKMPERDVFSWNVMVGGYGKAGLLEEALDLYHRMMWAGLTPDVYTFPCVLRSCGGVPDWRMGREVHAHVLRFWFGGEVDVLNALMTMYAKCGDAAAARKVFDSMTIMDCISWNAMIAGHFENGECNTGLELFLTMLEDEVQPNLMTITSVTVASGLLSDISFAKEMHGLAVKRGFATDVAFCNSLIQMYASLGMMGQARTVFSRMDTRDAMSWTAMISGYEKNGFPDKALEVYALMEVNNVSPDDITIASALAACACLGRLDVGVKLHELAESTGFMSYIVVANALLEMYAKSKHIDKAIEVFKCMPEKDVVSWSSMIAGFCFNHRNFEALYYFRHMLADVKPNSVTFIAALAACAATWALRSGKEIHAHVLRHGIESEGFLPNALIDLYVKCGQTGYAWAQFCAHGAKDVVSWNTLLAGFVAHGHGDTALSFFNQMVKTGECPDEVTFVALLCACSRGGMVSEGWELFHSMTEKYSIVPNLKHYACMVDLLSRVGQLEEAHNFINEMPIAPDAAVWGALLNGCRIHRHVELGEVAAKYVLELEPNDSGYHILLCDLYADAERWDKLARVRKTMRDRGLDHVSGCSWVEVKGVVHAFLTDDESHPQIREINTVLEGIYERMKASGWAPVESHSPEDKEVSKDDIFCGHSERLAVAFGLINTAPGTLVSVTKNQCTCQSCHTILKMISNIVRRDIIVRDSNQLHHFKDGSCTCGDEGYV</sequence>
<accession>A0A8T0U9J9</accession>
<evidence type="ECO:0000256" key="4">
    <source>
        <dbReference type="ARBA" id="ARBA00022737"/>
    </source>
</evidence>
<comment type="caution">
    <text evidence="9">The sequence shown here is derived from an EMBL/GenBank/DDBJ whole genome shotgun (WGS) entry which is preliminary data.</text>
</comment>
<keyword evidence="4" id="KW-0677">Repeat</keyword>
<keyword evidence="10" id="KW-1185">Reference proteome</keyword>
<evidence type="ECO:0000259" key="8">
    <source>
        <dbReference type="Pfam" id="PF14432"/>
    </source>
</evidence>
<dbReference type="PANTHER" id="PTHR47926:SF440">
    <property type="entry name" value="REPEAT-CONTAINING PROTEIN, PUTATIVE-RELATED"/>
    <property type="match status" value="1"/>
</dbReference>
<dbReference type="GO" id="GO:0009451">
    <property type="term" value="P:RNA modification"/>
    <property type="evidence" value="ECO:0007669"/>
    <property type="project" value="InterPro"/>
</dbReference>
<feature type="repeat" description="PPR" evidence="6">
    <location>
        <begin position="555"/>
        <end position="589"/>
    </location>
</feature>
<evidence type="ECO:0000256" key="2">
    <source>
        <dbReference type="ARBA" id="ARBA00022528"/>
    </source>
</evidence>
<evidence type="ECO:0000256" key="6">
    <source>
        <dbReference type="PROSITE-ProRule" id="PRU00708"/>
    </source>
</evidence>
<organism evidence="9 10">
    <name type="scientific">Panicum virgatum</name>
    <name type="common">Blackwell switchgrass</name>
    <dbReference type="NCBI Taxonomy" id="38727"/>
    <lineage>
        <taxon>Eukaryota</taxon>
        <taxon>Viridiplantae</taxon>
        <taxon>Streptophyta</taxon>
        <taxon>Embryophyta</taxon>
        <taxon>Tracheophyta</taxon>
        <taxon>Spermatophyta</taxon>
        <taxon>Magnoliopsida</taxon>
        <taxon>Liliopsida</taxon>
        <taxon>Poales</taxon>
        <taxon>Poaceae</taxon>
        <taxon>PACMAD clade</taxon>
        <taxon>Panicoideae</taxon>
        <taxon>Panicodae</taxon>
        <taxon>Paniceae</taxon>
        <taxon>Panicinae</taxon>
        <taxon>Panicum</taxon>
        <taxon>Panicum sect. Hiantes</taxon>
    </lineage>
</organism>
<dbReference type="GO" id="GO:0003723">
    <property type="term" value="F:RNA binding"/>
    <property type="evidence" value="ECO:0007669"/>
    <property type="project" value="InterPro"/>
</dbReference>
<dbReference type="GO" id="GO:0009507">
    <property type="term" value="C:chloroplast"/>
    <property type="evidence" value="ECO:0007669"/>
    <property type="project" value="UniProtKB-SubCell"/>
</dbReference>
<dbReference type="Pfam" id="PF13041">
    <property type="entry name" value="PPR_2"/>
    <property type="match status" value="3"/>
</dbReference>
<evidence type="ECO:0000313" key="9">
    <source>
        <dbReference type="EMBL" id="KAG2617364.1"/>
    </source>
</evidence>
<dbReference type="PANTHER" id="PTHR47926">
    <property type="entry name" value="PENTATRICOPEPTIDE REPEAT-CONTAINING PROTEIN"/>
    <property type="match status" value="1"/>
</dbReference>
<dbReference type="Pfam" id="PF14432">
    <property type="entry name" value="DYW_deaminase"/>
    <property type="match status" value="1"/>
</dbReference>
<dbReference type="AlphaFoldDB" id="A0A8T0U9J9"/>
<dbReference type="Proteomes" id="UP000823388">
    <property type="component" value="Chromosome 3N"/>
</dbReference>
<dbReference type="FunFam" id="1.25.40.10:FF:000073">
    <property type="entry name" value="Pentatricopeptide repeat-containing protein chloroplastic"/>
    <property type="match status" value="1"/>
</dbReference>
<feature type="region of interest" description="Disordered" evidence="7">
    <location>
        <begin position="1"/>
        <end position="44"/>
    </location>
</feature>
<evidence type="ECO:0000256" key="5">
    <source>
        <dbReference type="ARBA" id="ARBA00022946"/>
    </source>
</evidence>
<evidence type="ECO:0000313" key="10">
    <source>
        <dbReference type="Proteomes" id="UP000823388"/>
    </source>
</evidence>
<dbReference type="InterPro" id="IPR011990">
    <property type="entry name" value="TPR-like_helical_dom_sf"/>
</dbReference>
<dbReference type="Pfam" id="PF20431">
    <property type="entry name" value="E_motif"/>
    <property type="match status" value="1"/>
</dbReference>
<dbReference type="FunFam" id="1.25.40.10:FF:002428">
    <property type="entry name" value="Pentatricopeptide repeat-containing protein chloroplastic"/>
    <property type="match status" value="1"/>
</dbReference>
<evidence type="ECO:0000256" key="3">
    <source>
        <dbReference type="ARBA" id="ARBA00022640"/>
    </source>
</evidence>
<evidence type="ECO:0000256" key="1">
    <source>
        <dbReference type="ARBA" id="ARBA00004229"/>
    </source>
</evidence>